<protein>
    <submittedName>
        <fullName evidence="1">Uncharacterized protein</fullName>
    </submittedName>
</protein>
<name>A0A1W1EKZ0_9ZZZZ</name>
<evidence type="ECO:0000313" key="1">
    <source>
        <dbReference type="EMBL" id="SHO81535.1"/>
    </source>
</evidence>
<accession>A0A1W1EKZ0</accession>
<organism evidence="1">
    <name type="scientific">hydrothermal vent metagenome</name>
    <dbReference type="NCBI Taxonomy" id="652676"/>
    <lineage>
        <taxon>unclassified sequences</taxon>
        <taxon>metagenomes</taxon>
        <taxon>ecological metagenomes</taxon>
    </lineage>
</organism>
<dbReference type="AlphaFoldDB" id="A0A1W1EKZ0"/>
<proteinExistence type="predicted"/>
<sequence>MLSNFRPSKIRKSKYYLETLLNREKSFLPQKKRILEEKKPKSIIKRLFGWIFNS</sequence>
<gene>
    <name evidence="1" type="ORF">MNB_SV-15-1114</name>
</gene>
<reference evidence="1" key="1">
    <citation type="submission" date="2016-10" db="EMBL/GenBank/DDBJ databases">
        <authorList>
            <person name="de Groot N.N."/>
        </authorList>
    </citation>
    <scope>NUCLEOTIDE SEQUENCE</scope>
</reference>
<dbReference type="EMBL" id="FRYL01000041">
    <property type="protein sequence ID" value="SHO81535.1"/>
    <property type="molecule type" value="Genomic_DNA"/>
</dbReference>